<dbReference type="OrthoDB" id="5413281at2759"/>
<protein>
    <recommendedName>
        <fullName evidence="4">SWIM-type domain-containing protein</fullName>
    </recommendedName>
</protein>
<evidence type="ECO:0008006" key="4">
    <source>
        <dbReference type="Google" id="ProtNLM"/>
    </source>
</evidence>
<gene>
    <name evidence="2" type="ORF">PENSTE_c024G04563</name>
</gene>
<feature type="region of interest" description="Disordered" evidence="1">
    <location>
        <begin position="155"/>
        <end position="177"/>
    </location>
</feature>
<reference evidence="3" key="1">
    <citation type="journal article" date="2017" name="Nat. Microbiol.">
        <title>Global analysis of biosynthetic gene clusters reveals vast potential of secondary metabolite production in Penicillium species.</title>
        <authorList>
            <person name="Nielsen J.C."/>
            <person name="Grijseels S."/>
            <person name="Prigent S."/>
            <person name="Ji B."/>
            <person name="Dainat J."/>
            <person name="Nielsen K.F."/>
            <person name="Frisvad J.C."/>
            <person name="Workman M."/>
            <person name="Nielsen J."/>
        </authorList>
    </citation>
    <scope>NUCLEOTIDE SEQUENCE [LARGE SCALE GENOMIC DNA]</scope>
    <source>
        <strain evidence="3">IBT 24891</strain>
    </source>
</reference>
<dbReference type="STRING" id="303698.A0A1V6SR03"/>
<organism evidence="2 3">
    <name type="scientific">Penicillium steckii</name>
    <dbReference type="NCBI Taxonomy" id="303698"/>
    <lineage>
        <taxon>Eukaryota</taxon>
        <taxon>Fungi</taxon>
        <taxon>Dikarya</taxon>
        <taxon>Ascomycota</taxon>
        <taxon>Pezizomycotina</taxon>
        <taxon>Eurotiomycetes</taxon>
        <taxon>Eurotiomycetidae</taxon>
        <taxon>Eurotiales</taxon>
        <taxon>Aspergillaceae</taxon>
        <taxon>Penicillium</taxon>
    </lineage>
</organism>
<evidence type="ECO:0000313" key="3">
    <source>
        <dbReference type="Proteomes" id="UP000191285"/>
    </source>
</evidence>
<dbReference type="AlphaFoldDB" id="A0A1V6SR03"/>
<sequence>MNLPSSKQFIDHLITELSTFNSSSTPTTTTTSTTSSTQPESRTQPQPPQNPLTKLPAQDLNRVKPIILTLHCLFPNDLLPALDILDRHLVQRLETNNLPINQTRTNVPDENHATNADAYETIQTLTPDQIKDNHKSRRRYKGLFLVTSASSVPVPVPRQKIPTTSNSGPTQDNQDPSKAYEVRLQAWNCTCPTFTLSIFKNPDSNPDLPSFLGNDFAQFQARGEKHKVKLDAEGETDADTDAEGDYPFGGTLVCDTDRGSPGICKHILACVMFARCPGLFGGGNEDGRLGVSLEEIAGWCAGWGG</sequence>
<name>A0A1V6SR03_9EURO</name>
<comment type="caution">
    <text evidence="2">The sequence shown here is derived from an EMBL/GenBank/DDBJ whole genome shotgun (WGS) entry which is preliminary data.</text>
</comment>
<evidence type="ECO:0000256" key="1">
    <source>
        <dbReference type="SAM" id="MobiDB-lite"/>
    </source>
</evidence>
<evidence type="ECO:0000313" key="2">
    <source>
        <dbReference type="EMBL" id="OQE16462.1"/>
    </source>
</evidence>
<feature type="compositionally biased region" description="Low complexity" evidence="1">
    <location>
        <begin position="20"/>
        <end position="44"/>
    </location>
</feature>
<keyword evidence="3" id="KW-1185">Reference proteome</keyword>
<dbReference type="Proteomes" id="UP000191285">
    <property type="component" value="Unassembled WGS sequence"/>
</dbReference>
<feature type="compositionally biased region" description="Polar residues" evidence="1">
    <location>
        <begin position="161"/>
        <end position="176"/>
    </location>
</feature>
<accession>A0A1V6SR03</accession>
<proteinExistence type="predicted"/>
<feature type="region of interest" description="Disordered" evidence="1">
    <location>
        <begin position="20"/>
        <end position="56"/>
    </location>
</feature>
<dbReference type="EMBL" id="MLKD01000024">
    <property type="protein sequence ID" value="OQE16462.1"/>
    <property type="molecule type" value="Genomic_DNA"/>
</dbReference>